<evidence type="ECO:0000313" key="9">
    <source>
        <dbReference type="Proteomes" id="UP001168528"/>
    </source>
</evidence>
<feature type="transmembrane region" description="Helical" evidence="6">
    <location>
        <begin position="212"/>
        <end position="233"/>
    </location>
</feature>
<protein>
    <submittedName>
        <fullName evidence="8">DMT family transporter</fullName>
    </submittedName>
</protein>
<evidence type="ECO:0000256" key="5">
    <source>
        <dbReference type="ARBA" id="ARBA00023136"/>
    </source>
</evidence>
<keyword evidence="3 6" id="KW-0812">Transmembrane</keyword>
<evidence type="ECO:0000313" key="8">
    <source>
        <dbReference type="EMBL" id="MDO1447800.1"/>
    </source>
</evidence>
<feature type="transmembrane region" description="Helical" evidence="6">
    <location>
        <begin position="267"/>
        <end position="288"/>
    </location>
</feature>
<evidence type="ECO:0000256" key="2">
    <source>
        <dbReference type="ARBA" id="ARBA00007362"/>
    </source>
</evidence>
<dbReference type="InterPro" id="IPR037185">
    <property type="entry name" value="EmrE-like"/>
</dbReference>
<feature type="transmembrane region" description="Helical" evidence="6">
    <location>
        <begin position="170"/>
        <end position="192"/>
    </location>
</feature>
<feature type="domain" description="EamA" evidence="7">
    <location>
        <begin position="143"/>
        <end position="284"/>
    </location>
</feature>
<feature type="transmembrane region" description="Helical" evidence="6">
    <location>
        <begin position="35"/>
        <end position="52"/>
    </location>
</feature>
<proteinExistence type="inferred from homology"/>
<feature type="domain" description="EamA" evidence="7">
    <location>
        <begin position="13"/>
        <end position="135"/>
    </location>
</feature>
<feature type="transmembrane region" description="Helical" evidence="6">
    <location>
        <begin position="7"/>
        <end position="29"/>
    </location>
</feature>
<keyword evidence="9" id="KW-1185">Reference proteome</keyword>
<comment type="subcellular location">
    <subcellularLocation>
        <location evidence="1">Membrane</location>
        <topology evidence="1">Multi-pass membrane protein</topology>
    </subcellularLocation>
</comment>
<dbReference type="EMBL" id="JAUKPO010000008">
    <property type="protein sequence ID" value="MDO1447800.1"/>
    <property type="molecule type" value="Genomic_DNA"/>
</dbReference>
<evidence type="ECO:0000256" key="3">
    <source>
        <dbReference type="ARBA" id="ARBA00022692"/>
    </source>
</evidence>
<dbReference type="RefSeq" id="WP_302038604.1">
    <property type="nucleotide sequence ID" value="NZ_JAUKPO010000008.1"/>
</dbReference>
<dbReference type="InterPro" id="IPR050638">
    <property type="entry name" value="AA-Vitamin_Transporters"/>
</dbReference>
<dbReference type="PANTHER" id="PTHR32322:SF2">
    <property type="entry name" value="EAMA DOMAIN-CONTAINING PROTEIN"/>
    <property type="match status" value="1"/>
</dbReference>
<evidence type="ECO:0000256" key="6">
    <source>
        <dbReference type="SAM" id="Phobius"/>
    </source>
</evidence>
<feature type="transmembrane region" description="Helical" evidence="6">
    <location>
        <begin position="87"/>
        <end position="106"/>
    </location>
</feature>
<feature type="transmembrane region" description="Helical" evidence="6">
    <location>
        <begin position="141"/>
        <end position="163"/>
    </location>
</feature>
<keyword evidence="5 6" id="KW-0472">Membrane</keyword>
<feature type="transmembrane region" description="Helical" evidence="6">
    <location>
        <begin position="240"/>
        <end position="261"/>
    </location>
</feature>
<feature type="transmembrane region" description="Helical" evidence="6">
    <location>
        <begin position="64"/>
        <end position="81"/>
    </location>
</feature>
<dbReference type="InterPro" id="IPR000620">
    <property type="entry name" value="EamA_dom"/>
</dbReference>
<accession>A0ABT8R6S3</accession>
<comment type="caution">
    <text evidence="8">The sequence shown here is derived from an EMBL/GenBank/DDBJ whole genome shotgun (WGS) entry which is preliminary data.</text>
</comment>
<name>A0ABT8R6S3_9BACT</name>
<sequence length="305" mass="34129">MPVLKDYLQLHFIVLIWGFTAILGLLISIPTVELVFFRTLLAALLLGAMLMQKKEQLFIQKTDLIRMLLTGGLIAAHWILFFGAARVSTASICLAGMATGSLWTSLLEPLMLGRRISLLEMGIGVVVILGLYVIFHFEFTHALGICMAITSALLAALFTVINVQFSSRYYAYTITFYEMVGACLVTGIFLPFYQWFLADNGQLHLTPSLNDWFYIAILAFVCTVYAYSVAVQLMKKFSAFAINLTVNLEPVYGIVLAFLFFGDSEKMTPGFYLGTLIILSAVLLYPVLKNYLAKRKSYRLAKPTR</sequence>
<gene>
    <name evidence="8" type="ORF">Q0590_16125</name>
</gene>
<keyword evidence="4 6" id="KW-1133">Transmembrane helix</keyword>
<feature type="transmembrane region" description="Helical" evidence="6">
    <location>
        <begin position="118"/>
        <end position="135"/>
    </location>
</feature>
<comment type="similarity">
    <text evidence="2">Belongs to the EamA transporter family.</text>
</comment>
<organism evidence="8 9">
    <name type="scientific">Rhodocytophaga aerolata</name>
    <dbReference type="NCBI Taxonomy" id="455078"/>
    <lineage>
        <taxon>Bacteria</taxon>
        <taxon>Pseudomonadati</taxon>
        <taxon>Bacteroidota</taxon>
        <taxon>Cytophagia</taxon>
        <taxon>Cytophagales</taxon>
        <taxon>Rhodocytophagaceae</taxon>
        <taxon>Rhodocytophaga</taxon>
    </lineage>
</organism>
<dbReference type="PANTHER" id="PTHR32322">
    <property type="entry name" value="INNER MEMBRANE TRANSPORTER"/>
    <property type="match status" value="1"/>
</dbReference>
<evidence type="ECO:0000259" key="7">
    <source>
        <dbReference type="Pfam" id="PF00892"/>
    </source>
</evidence>
<evidence type="ECO:0000256" key="4">
    <source>
        <dbReference type="ARBA" id="ARBA00022989"/>
    </source>
</evidence>
<dbReference type="Pfam" id="PF00892">
    <property type="entry name" value="EamA"/>
    <property type="match status" value="2"/>
</dbReference>
<evidence type="ECO:0000256" key="1">
    <source>
        <dbReference type="ARBA" id="ARBA00004141"/>
    </source>
</evidence>
<dbReference type="SUPFAM" id="SSF103481">
    <property type="entry name" value="Multidrug resistance efflux transporter EmrE"/>
    <property type="match status" value="2"/>
</dbReference>
<dbReference type="Proteomes" id="UP001168528">
    <property type="component" value="Unassembled WGS sequence"/>
</dbReference>
<reference evidence="8" key="1">
    <citation type="submission" date="2023-07" db="EMBL/GenBank/DDBJ databases">
        <title>The genome sequence of Rhodocytophaga aerolata KACC 12507.</title>
        <authorList>
            <person name="Zhang X."/>
        </authorList>
    </citation>
    <scope>NUCLEOTIDE SEQUENCE</scope>
    <source>
        <strain evidence="8">KACC 12507</strain>
    </source>
</reference>